<dbReference type="Gene3D" id="3.30.70.100">
    <property type="match status" value="1"/>
</dbReference>
<sequence>MRYMDGFVIPVPDGNKQAYIDMAAKAAPIFIEHGAIRVVETWNDDVPTGKVNDFRTAVIAKEGESVVFSWIEWPSKAVRDEGMAKVMKDERMQPDGDMPFSGERLIYGGFATLVDTGEG</sequence>
<name>A0A975K8D4_9SPHN</name>
<dbReference type="KEGG" id="spph:KFK14_00105"/>
<keyword evidence="2" id="KW-1185">Reference proteome</keyword>
<organism evidence="1 2">
    <name type="scientific">Sphingobium phenoxybenzoativorans</name>
    <dbReference type="NCBI Taxonomy" id="1592790"/>
    <lineage>
        <taxon>Bacteria</taxon>
        <taxon>Pseudomonadati</taxon>
        <taxon>Pseudomonadota</taxon>
        <taxon>Alphaproteobacteria</taxon>
        <taxon>Sphingomonadales</taxon>
        <taxon>Sphingomonadaceae</taxon>
        <taxon>Sphingobium</taxon>
    </lineage>
</organism>
<proteinExistence type="predicted"/>
<dbReference type="Pfam" id="PF07237">
    <property type="entry name" value="DUF1428"/>
    <property type="match status" value="1"/>
</dbReference>
<evidence type="ECO:0000313" key="2">
    <source>
        <dbReference type="Proteomes" id="UP000681425"/>
    </source>
</evidence>
<evidence type="ECO:0000313" key="1">
    <source>
        <dbReference type="EMBL" id="QUT05958.1"/>
    </source>
</evidence>
<dbReference type="SUPFAM" id="SSF54909">
    <property type="entry name" value="Dimeric alpha+beta barrel"/>
    <property type="match status" value="1"/>
</dbReference>
<dbReference type="EMBL" id="CP073910">
    <property type="protein sequence ID" value="QUT05958.1"/>
    <property type="molecule type" value="Genomic_DNA"/>
</dbReference>
<dbReference type="PIRSF" id="PIRSF007028">
    <property type="entry name" value="UCP007028"/>
    <property type="match status" value="1"/>
</dbReference>
<dbReference type="InterPro" id="IPR011008">
    <property type="entry name" value="Dimeric_a/b-barrel"/>
</dbReference>
<dbReference type="InterPro" id="IPR009874">
    <property type="entry name" value="DUF1428"/>
</dbReference>
<reference evidence="1" key="1">
    <citation type="submission" date="2021-04" db="EMBL/GenBank/DDBJ databases">
        <title>Isolation of p-tert-butylphenol degrading bacteria Sphingobium phenoxybenzoativorans Tas13 from active sludge.</title>
        <authorList>
            <person name="Li Y."/>
        </authorList>
    </citation>
    <scope>NUCLEOTIDE SEQUENCE</scope>
    <source>
        <strain evidence="1">Tas13</strain>
    </source>
</reference>
<dbReference type="Proteomes" id="UP000681425">
    <property type="component" value="Chromosome"/>
</dbReference>
<accession>A0A975K8D4</accession>
<gene>
    <name evidence="1" type="ORF">KFK14_00105</name>
</gene>
<dbReference type="AlphaFoldDB" id="A0A975K8D4"/>
<protein>
    <submittedName>
        <fullName evidence="1">DUF1428 domain-containing protein</fullName>
    </submittedName>
</protein>